<dbReference type="AlphaFoldDB" id="A0A9Q2NVK9"/>
<gene>
    <name evidence="2" type="ORF">JQX41_11910</name>
    <name evidence="3" type="ORF">JQX48_11915</name>
</gene>
<dbReference type="InterPro" id="IPR015943">
    <property type="entry name" value="WD40/YVTN_repeat-like_dom_sf"/>
</dbReference>
<dbReference type="SUPFAM" id="SSF50998">
    <property type="entry name" value="Quinoprotein alcohol dehydrogenase-like"/>
    <property type="match status" value="2"/>
</dbReference>
<organism evidence="2 4">
    <name type="scientific">Marivita cryptomonadis</name>
    <dbReference type="NCBI Taxonomy" id="505252"/>
    <lineage>
        <taxon>Bacteria</taxon>
        <taxon>Pseudomonadati</taxon>
        <taxon>Pseudomonadota</taxon>
        <taxon>Alphaproteobacteria</taxon>
        <taxon>Rhodobacterales</taxon>
        <taxon>Roseobacteraceae</taxon>
        <taxon>Marivita</taxon>
    </lineage>
</organism>
<accession>A0A9Q2NVK9</accession>
<evidence type="ECO:0000313" key="3">
    <source>
        <dbReference type="EMBL" id="MBM2417681.1"/>
    </source>
</evidence>
<dbReference type="PANTHER" id="PTHR34512:SF30">
    <property type="entry name" value="OUTER MEMBRANE PROTEIN ASSEMBLY FACTOR BAMB"/>
    <property type="match status" value="1"/>
</dbReference>
<reference evidence="2 5" key="1">
    <citation type="submission" date="2021-01" db="EMBL/GenBank/DDBJ databases">
        <title>Diatom-associated Roseobacters Show Island Model of Population Structure.</title>
        <authorList>
            <person name="Qu L."/>
            <person name="Feng X."/>
            <person name="Chen Y."/>
            <person name="Li L."/>
            <person name="Wang X."/>
            <person name="Hu Z."/>
            <person name="Wang H."/>
            <person name="Luo H."/>
        </authorList>
    </citation>
    <scope>NUCLEOTIDE SEQUENCE</scope>
    <source>
        <strain evidence="3 5">CC28-63</strain>
        <strain evidence="2">CC28-69</strain>
    </source>
</reference>
<proteinExistence type="predicted"/>
<feature type="domain" description="Pyrrolo-quinoline quinone repeat" evidence="1">
    <location>
        <begin position="121"/>
        <end position="357"/>
    </location>
</feature>
<keyword evidence="5" id="KW-1185">Reference proteome</keyword>
<dbReference type="InterPro" id="IPR002372">
    <property type="entry name" value="PQQ_rpt_dom"/>
</dbReference>
<evidence type="ECO:0000313" key="2">
    <source>
        <dbReference type="EMBL" id="MBM2413013.1"/>
    </source>
</evidence>
<dbReference type="OrthoDB" id="5290752at2"/>
<sequence length="442" mass="46146">MQVKFLLASVIATGVLAGCTDREIILPGERLGVREVLQDSANADAAALENITLAANLPAATNNAAWPQSHVSPSVRTTHAALSDTLTPIWSTSIGQGDKRRARIITDPVVADGRVYTIDSAGRVSATSTSGEALWSYNLAPLRDDASQALAGGLAHDNGRLYVTSGFGTLTALDAASGQAIWTQRLQATATGAPTVFGGLVYVIAGDSTAWAIEVEDGRVRWQSDGLGDVGNVAGAAPPAVNNTHVVFAFGSGAVQGAFRQGGLRLWSADIVGARKGFAISLVDDITGYPVIEGATVYAGNHSGNVVALNVNSGERLWTAPHGAMDPVWPAGNSVYFVSDLNELVRLDATDGRQIWAVDLPGYEPVRRPQRRRDAAFANHGPVLAGGRLIVASSDGFLRSFDPASGDLVSQTEIRGGATTRPVVANGTLYVVSTNGVLHAYR</sequence>
<dbReference type="PANTHER" id="PTHR34512">
    <property type="entry name" value="CELL SURFACE PROTEIN"/>
    <property type="match status" value="1"/>
</dbReference>
<name>A0A9Q2NVK9_9RHOB</name>
<dbReference type="EMBL" id="JAFBXF010000007">
    <property type="protein sequence ID" value="MBM2417681.1"/>
    <property type="molecule type" value="Genomic_DNA"/>
</dbReference>
<dbReference type="SMART" id="SM00564">
    <property type="entry name" value="PQQ"/>
    <property type="match status" value="6"/>
</dbReference>
<dbReference type="InterPro" id="IPR018391">
    <property type="entry name" value="PQQ_b-propeller_rpt"/>
</dbReference>
<dbReference type="EMBL" id="JAFBXE010000007">
    <property type="protein sequence ID" value="MBM2413013.1"/>
    <property type="molecule type" value="Genomic_DNA"/>
</dbReference>
<comment type="caution">
    <text evidence="2">The sequence shown here is derived from an EMBL/GenBank/DDBJ whole genome shotgun (WGS) entry which is preliminary data.</text>
</comment>
<dbReference type="GeneID" id="62641901"/>
<dbReference type="Gene3D" id="2.130.10.10">
    <property type="entry name" value="YVTN repeat-like/Quinoprotein amine dehydrogenase"/>
    <property type="match status" value="1"/>
</dbReference>
<dbReference type="RefSeq" id="WP_085630965.1">
    <property type="nucleotide sequence ID" value="NZ_JAFBWU010000007.1"/>
</dbReference>
<evidence type="ECO:0000313" key="4">
    <source>
        <dbReference type="Proteomes" id="UP000755667"/>
    </source>
</evidence>
<dbReference type="Proteomes" id="UP000755667">
    <property type="component" value="Unassembled WGS sequence"/>
</dbReference>
<protein>
    <submittedName>
        <fullName evidence="2">PQQ-binding-like beta-propeller repeat protein</fullName>
    </submittedName>
</protein>
<dbReference type="Proteomes" id="UP000809440">
    <property type="component" value="Unassembled WGS sequence"/>
</dbReference>
<dbReference type="Pfam" id="PF13360">
    <property type="entry name" value="PQQ_2"/>
    <property type="match status" value="1"/>
</dbReference>
<dbReference type="InterPro" id="IPR011047">
    <property type="entry name" value="Quinoprotein_ADH-like_sf"/>
</dbReference>
<evidence type="ECO:0000259" key="1">
    <source>
        <dbReference type="Pfam" id="PF13360"/>
    </source>
</evidence>
<evidence type="ECO:0000313" key="5">
    <source>
        <dbReference type="Proteomes" id="UP000809440"/>
    </source>
</evidence>
<dbReference type="PROSITE" id="PS51257">
    <property type="entry name" value="PROKAR_LIPOPROTEIN"/>
    <property type="match status" value="1"/>
</dbReference>